<evidence type="ECO:0008006" key="3">
    <source>
        <dbReference type="Google" id="ProtNLM"/>
    </source>
</evidence>
<sequence>MLLSQCYLFQVWQTRSCRKSMQNEGKVHNLQEDTEEEIFSLSTNTNKLCTKINIDRIDTGSGLSIMTIKDYKKIFKRNPKLECTNVRLRTYTGEEILPLGKAIVIVYNQHETKKLPLYILSKGSNPLLGHDWIRSLKINWSDIKQLITTESCIQENINCLIKEFEEVFLEGIGTVKNMQATIAIKDDAKPKFCNARPVPYAIKAKVEKELNKLENEGILSKVNYSNWATPIVPIMKPSGEVQICGDFKVTINPVLKVEQYSLPRIEDILANLEKGDKFSKIDIRQAYLTLQLDEASKHLTTINTTQRPICVQQTLFWDHISSYDMAKNYGYYLKWTARCTMQSR</sequence>
<name>A0AAD8CBR2_BIOPF</name>
<gene>
    <name evidence="1" type="ORF">Bpfe_000028</name>
</gene>
<evidence type="ECO:0000313" key="2">
    <source>
        <dbReference type="Proteomes" id="UP001233172"/>
    </source>
</evidence>
<dbReference type="EMBL" id="JASAOG010000001">
    <property type="protein sequence ID" value="KAK0070045.1"/>
    <property type="molecule type" value="Genomic_DNA"/>
</dbReference>
<dbReference type="AlphaFoldDB" id="A0AAD8CBR2"/>
<accession>A0AAD8CBR2</accession>
<protein>
    <recommendedName>
        <fullName evidence="3">Reverse transcriptase domain-containing protein</fullName>
    </recommendedName>
</protein>
<dbReference type="Gene3D" id="3.30.70.270">
    <property type="match status" value="1"/>
</dbReference>
<proteinExistence type="predicted"/>
<comment type="caution">
    <text evidence="1">The sequence shown here is derived from an EMBL/GenBank/DDBJ whole genome shotgun (WGS) entry which is preliminary data.</text>
</comment>
<keyword evidence="2" id="KW-1185">Reference proteome</keyword>
<dbReference type="SUPFAM" id="SSF56672">
    <property type="entry name" value="DNA/RNA polymerases"/>
    <property type="match status" value="1"/>
</dbReference>
<dbReference type="Proteomes" id="UP001233172">
    <property type="component" value="Unassembled WGS sequence"/>
</dbReference>
<evidence type="ECO:0000313" key="1">
    <source>
        <dbReference type="EMBL" id="KAK0070045.1"/>
    </source>
</evidence>
<dbReference type="PANTHER" id="PTHR37984">
    <property type="entry name" value="PROTEIN CBG26694"/>
    <property type="match status" value="1"/>
</dbReference>
<dbReference type="PANTHER" id="PTHR37984:SF14">
    <property type="entry name" value="RIBONUCLEASE H"/>
    <property type="match status" value="1"/>
</dbReference>
<dbReference type="InterPro" id="IPR050951">
    <property type="entry name" value="Retrovirus_Pol_polyprotein"/>
</dbReference>
<dbReference type="InterPro" id="IPR043128">
    <property type="entry name" value="Rev_trsase/Diguanyl_cyclase"/>
</dbReference>
<dbReference type="Gene3D" id="3.10.10.10">
    <property type="entry name" value="HIV Type 1 Reverse Transcriptase, subunit A, domain 1"/>
    <property type="match status" value="1"/>
</dbReference>
<reference evidence="1" key="2">
    <citation type="submission" date="2023-04" db="EMBL/GenBank/DDBJ databases">
        <authorList>
            <person name="Bu L."/>
            <person name="Lu L."/>
            <person name="Laidemitt M.R."/>
            <person name="Zhang S.M."/>
            <person name="Mutuku M."/>
            <person name="Mkoji G."/>
            <person name="Steinauer M."/>
            <person name="Loker E.S."/>
        </authorList>
    </citation>
    <scope>NUCLEOTIDE SEQUENCE</scope>
    <source>
        <strain evidence="1">KasaAsao</strain>
        <tissue evidence="1">Whole Snail</tissue>
    </source>
</reference>
<organism evidence="1 2">
    <name type="scientific">Biomphalaria pfeifferi</name>
    <name type="common">Bloodfluke planorb</name>
    <name type="synonym">Freshwater snail</name>
    <dbReference type="NCBI Taxonomy" id="112525"/>
    <lineage>
        <taxon>Eukaryota</taxon>
        <taxon>Metazoa</taxon>
        <taxon>Spiralia</taxon>
        <taxon>Lophotrochozoa</taxon>
        <taxon>Mollusca</taxon>
        <taxon>Gastropoda</taxon>
        <taxon>Heterobranchia</taxon>
        <taxon>Euthyneura</taxon>
        <taxon>Panpulmonata</taxon>
        <taxon>Hygrophila</taxon>
        <taxon>Lymnaeoidea</taxon>
        <taxon>Planorbidae</taxon>
        <taxon>Biomphalaria</taxon>
    </lineage>
</organism>
<dbReference type="InterPro" id="IPR043502">
    <property type="entry name" value="DNA/RNA_pol_sf"/>
</dbReference>
<reference evidence="1" key="1">
    <citation type="journal article" date="2023" name="PLoS Negl. Trop. Dis.">
        <title>A genome sequence for Biomphalaria pfeifferi, the major vector snail for the human-infecting parasite Schistosoma mansoni.</title>
        <authorList>
            <person name="Bu L."/>
            <person name="Lu L."/>
            <person name="Laidemitt M.R."/>
            <person name="Zhang S.M."/>
            <person name="Mutuku M."/>
            <person name="Mkoji G."/>
            <person name="Steinauer M."/>
            <person name="Loker E.S."/>
        </authorList>
    </citation>
    <scope>NUCLEOTIDE SEQUENCE</scope>
    <source>
        <strain evidence="1">KasaAsao</strain>
    </source>
</reference>